<dbReference type="InterPro" id="IPR047682">
    <property type="entry name" value="SepH-like"/>
</dbReference>
<sequence length="336" mass="36897">MQELFLVPAESTARSLVLRTEDDQQFFLVVTDELRSALVEQEPKHTYSPAHARSDEAESPGDSTISHGKSSTSPEEGSTPHATIDSIAPLQPLTPMSEIGDSAAAREVDPRLSAPLKMTPREIQERIRAGASVADIAELNDVPASRIESYAHPVLLERARLADLAKRAHPVRDDGPAKLTLWEILATAFAARGLDLTTTQWDTYRDSAGQWVVTVSWAVGVSENIAEWSYHRHGTSSATAVARNSLAADLIDPDFVQPVRSLTAVTSPIPVVRDEDLPENFQEDSEQPTTPPAQEAKGEDLVQHPPPQTKRRRKAVTPHWEDVLLGVRTSTKRPRK</sequence>
<feature type="region of interest" description="Disordered" evidence="1">
    <location>
        <begin position="41"/>
        <end position="85"/>
    </location>
</feature>
<feature type="region of interest" description="Disordered" evidence="1">
    <location>
        <begin position="271"/>
        <end position="336"/>
    </location>
</feature>
<evidence type="ECO:0000313" key="4">
    <source>
        <dbReference type="Proteomes" id="UP000035199"/>
    </source>
</evidence>
<protein>
    <submittedName>
        <fullName evidence="3">Putative DUF3071 family protein</fullName>
    </submittedName>
</protein>
<evidence type="ECO:0000259" key="2">
    <source>
        <dbReference type="Pfam" id="PF11268"/>
    </source>
</evidence>
<evidence type="ECO:0000313" key="3">
    <source>
        <dbReference type="EMBL" id="AKK05281.1"/>
    </source>
</evidence>
<reference evidence="3 4" key="1">
    <citation type="journal article" date="2015" name="Genome Announc.">
        <title>Complete Genome Sequence of the Type Strain Corynebacterium mustelae DSM 45274, Isolated from Various Tissues of a Male Ferret with Lethal Sepsis.</title>
        <authorList>
            <person name="Ruckert C."/>
            <person name="Eimer J."/>
            <person name="Winkler A."/>
            <person name="Tauch A."/>
        </authorList>
    </citation>
    <scope>NUCLEOTIDE SEQUENCE [LARGE SCALE GENOMIC DNA]</scope>
    <source>
        <strain evidence="3 4">DSM 45274</strain>
    </source>
</reference>
<dbReference type="KEGG" id="cmv:CMUST_04710"/>
<feature type="compositionally biased region" description="Polar residues" evidence="1">
    <location>
        <begin position="61"/>
        <end position="76"/>
    </location>
</feature>
<accession>A0A0G3GVS7</accession>
<dbReference type="InterPro" id="IPR021421">
    <property type="entry name" value="DUF3071"/>
</dbReference>
<dbReference type="EMBL" id="CP011542">
    <property type="protein sequence ID" value="AKK05281.1"/>
    <property type="molecule type" value="Genomic_DNA"/>
</dbReference>
<dbReference type="STRING" id="571915.CMUST_04710"/>
<dbReference type="Pfam" id="PF11268">
    <property type="entry name" value="DUF3071"/>
    <property type="match status" value="1"/>
</dbReference>
<dbReference type="OrthoDB" id="5180791at2"/>
<feature type="domain" description="DUF3071" evidence="2">
    <location>
        <begin position="1"/>
        <end position="230"/>
    </location>
</feature>
<dbReference type="AlphaFoldDB" id="A0A0G3GVS7"/>
<reference evidence="4" key="2">
    <citation type="submission" date="2015-05" db="EMBL/GenBank/DDBJ databases">
        <title>Complete genome sequence of Corynebacterium mustelae DSM 45274, isolated from various tissues of a male ferret with lethal sepsis.</title>
        <authorList>
            <person name="Ruckert C."/>
            <person name="Albersmeier A."/>
            <person name="Winkler A."/>
            <person name="Tauch A."/>
        </authorList>
    </citation>
    <scope>NUCLEOTIDE SEQUENCE [LARGE SCALE GENOMIC DNA]</scope>
    <source>
        <strain evidence="4">DSM 45274</strain>
    </source>
</reference>
<dbReference type="NCBIfam" id="NF040712">
    <property type="entry name" value="SepH"/>
    <property type="match status" value="1"/>
</dbReference>
<proteinExistence type="predicted"/>
<gene>
    <name evidence="3" type="ORF">CMUST_04710</name>
</gene>
<evidence type="ECO:0000256" key="1">
    <source>
        <dbReference type="SAM" id="MobiDB-lite"/>
    </source>
</evidence>
<dbReference type="RefSeq" id="WP_047261522.1">
    <property type="nucleotide sequence ID" value="NZ_CP011542.1"/>
</dbReference>
<dbReference type="PATRIC" id="fig|571915.4.peg.998"/>
<dbReference type="Proteomes" id="UP000035199">
    <property type="component" value="Chromosome"/>
</dbReference>
<feature type="compositionally biased region" description="Acidic residues" evidence="1">
    <location>
        <begin position="276"/>
        <end position="286"/>
    </location>
</feature>
<organism evidence="3 4">
    <name type="scientific">Corynebacterium mustelae</name>
    <dbReference type="NCBI Taxonomy" id="571915"/>
    <lineage>
        <taxon>Bacteria</taxon>
        <taxon>Bacillati</taxon>
        <taxon>Actinomycetota</taxon>
        <taxon>Actinomycetes</taxon>
        <taxon>Mycobacteriales</taxon>
        <taxon>Corynebacteriaceae</taxon>
        <taxon>Corynebacterium</taxon>
    </lineage>
</organism>
<keyword evidence="4" id="KW-1185">Reference proteome</keyword>
<name>A0A0G3GVS7_9CORY</name>